<dbReference type="GO" id="GO:0008233">
    <property type="term" value="F:peptidase activity"/>
    <property type="evidence" value="ECO:0007669"/>
    <property type="project" value="UniProtKB-KW"/>
</dbReference>
<dbReference type="InterPro" id="IPR036034">
    <property type="entry name" value="PDZ_sf"/>
</dbReference>
<sequence>MKTTITTLLLTCLVSINIHTQVAEIPFKLKNATIYVKVKINNNTKANTFIFDTGATSDLIDATSAKELGLKANHKENVSGAGGTKSYDIILSQKLTLQQNIEIHNTNLVIADLTRLKEIDEGGFDGIIGYSLLKQYITKIDYVNKKILLYNKIKNVDIKGYKAINFEFGNGIPIPQFNVSIVLKNGESYTDKILFDSGAALTLLINTPYNKQHNINKKAGKSLISKSENLYGESISEVIAIESLNVAGYKLNDIPISIAHDKNGVSSYKNYLGILGSKIISRFNVILDYTTSTLYLKPNSSFNKTFDFPISGISLKKIDDDIIVNKVEKTSPAYKKGVRKGDKLIAINKNFSRNLKSYRSLLKKENNIVHLKLINLKGKTKKISFKLKRLL</sequence>
<dbReference type="Proteomes" id="UP000663920">
    <property type="component" value="Chromosome"/>
</dbReference>
<dbReference type="InterPro" id="IPR001478">
    <property type="entry name" value="PDZ"/>
</dbReference>
<dbReference type="InterPro" id="IPR021109">
    <property type="entry name" value="Peptidase_aspartic_dom_sf"/>
</dbReference>
<dbReference type="Pfam" id="PF13650">
    <property type="entry name" value="Asp_protease_2"/>
    <property type="match status" value="1"/>
</dbReference>
<dbReference type="PROSITE" id="PS50106">
    <property type="entry name" value="PDZ"/>
    <property type="match status" value="1"/>
</dbReference>
<dbReference type="AlphaFoldDB" id="A0A975H7Z3"/>
<dbReference type="Gene3D" id="2.30.42.10">
    <property type="match status" value="1"/>
</dbReference>
<dbReference type="EMBL" id="CP071869">
    <property type="protein sequence ID" value="QTE24031.1"/>
    <property type="molecule type" value="Genomic_DNA"/>
</dbReference>
<keyword evidence="2" id="KW-0378">Hydrolase</keyword>
<dbReference type="RefSeq" id="WP_208080016.1">
    <property type="nucleotide sequence ID" value="NZ_CP071869.1"/>
</dbReference>
<reference evidence="2 3" key="1">
    <citation type="submission" date="2021-03" db="EMBL/GenBank/DDBJ databases">
        <title>Complete genome of Polaribacter_sp.SM13.</title>
        <authorList>
            <person name="Jeong S.W."/>
            <person name="Bae J.W."/>
        </authorList>
    </citation>
    <scope>NUCLEOTIDE SEQUENCE [LARGE SCALE GENOMIC DNA]</scope>
    <source>
        <strain evidence="2 3">SM13</strain>
    </source>
</reference>
<dbReference type="Gene3D" id="2.40.70.10">
    <property type="entry name" value="Acid Proteases"/>
    <property type="match status" value="2"/>
</dbReference>
<evidence type="ECO:0000259" key="1">
    <source>
        <dbReference type="PROSITE" id="PS50106"/>
    </source>
</evidence>
<gene>
    <name evidence="2" type="ORF">J3359_07125</name>
</gene>
<dbReference type="SUPFAM" id="SSF50156">
    <property type="entry name" value="PDZ domain-like"/>
    <property type="match status" value="1"/>
</dbReference>
<dbReference type="Pfam" id="PF13180">
    <property type="entry name" value="PDZ_2"/>
    <property type="match status" value="1"/>
</dbReference>
<keyword evidence="3" id="KW-1185">Reference proteome</keyword>
<accession>A0A975H7Z3</accession>
<dbReference type="CDD" id="cd05483">
    <property type="entry name" value="retropepsin_like_bacteria"/>
    <property type="match status" value="1"/>
</dbReference>
<dbReference type="GO" id="GO:0006508">
    <property type="term" value="P:proteolysis"/>
    <property type="evidence" value="ECO:0007669"/>
    <property type="project" value="UniProtKB-KW"/>
</dbReference>
<evidence type="ECO:0000313" key="2">
    <source>
        <dbReference type="EMBL" id="QTE24031.1"/>
    </source>
</evidence>
<dbReference type="SUPFAM" id="SSF50630">
    <property type="entry name" value="Acid proteases"/>
    <property type="match status" value="1"/>
</dbReference>
<keyword evidence="2" id="KW-0645">Protease</keyword>
<dbReference type="InterPro" id="IPR034122">
    <property type="entry name" value="Retropepsin-like_bacterial"/>
</dbReference>
<evidence type="ECO:0000313" key="3">
    <source>
        <dbReference type="Proteomes" id="UP000663920"/>
    </source>
</evidence>
<feature type="domain" description="PDZ" evidence="1">
    <location>
        <begin position="312"/>
        <end position="377"/>
    </location>
</feature>
<name>A0A975H7Z3_9FLAO</name>
<organism evidence="2 3">
    <name type="scientific">Polaribacter cellanae</name>
    <dbReference type="NCBI Taxonomy" id="2818493"/>
    <lineage>
        <taxon>Bacteria</taxon>
        <taxon>Pseudomonadati</taxon>
        <taxon>Bacteroidota</taxon>
        <taxon>Flavobacteriia</taxon>
        <taxon>Flavobacteriales</taxon>
        <taxon>Flavobacteriaceae</taxon>
    </lineage>
</organism>
<protein>
    <submittedName>
        <fullName evidence="2">Aspartyl protease family protein</fullName>
    </submittedName>
</protein>
<dbReference type="KEGG" id="pcea:J3359_07125"/>
<proteinExistence type="predicted"/>